<dbReference type="InterPro" id="IPR036291">
    <property type="entry name" value="NAD(P)-bd_dom_sf"/>
</dbReference>
<reference evidence="3" key="1">
    <citation type="journal article" date="2014" name="Int. J. Syst. Evol. Microbiol.">
        <title>Complete genome sequence of Corynebacterium casei LMG S-19264T (=DSM 44701T), isolated from a smear-ripened cheese.</title>
        <authorList>
            <consortium name="US DOE Joint Genome Institute (JGI-PGF)"/>
            <person name="Walter F."/>
            <person name="Albersmeier A."/>
            <person name="Kalinowski J."/>
            <person name="Ruckert C."/>
        </authorList>
    </citation>
    <scope>NUCLEOTIDE SEQUENCE</scope>
    <source>
        <strain evidence="3">CGMCC 4.7306</strain>
    </source>
</reference>
<evidence type="ECO:0000256" key="1">
    <source>
        <dbReference type="ARBA" id="ARBA00006484"/>
    </source>
</evidence>
<dbReference type="NCBIfam" id="NF005559">
    <property type="entry name" value="PRK07231.1"/>
    <property type="match status" value="1"/>
</dbReference>
<reference evidence="3" key="2">
    <citation type="submission" date="2020-09" db="EMBL/GenBank/DDBJ databases">
        <authorList>
            <person name="Sun Q."/>
            <person name="Zhou Y."/>
        </authorList>
    </citation>
    <scope>NUCLEOTIDE SEQUENCE</scope>
    <source>
        <strain evidence="3">CGMCC 4.7306</strain>
    </source>
</reference>
<proteinExistence type="inferred from homology"/>
<dbReference type="Proteomes" id="UP000613840">
    <property type="component" value="Unassembled WGS sequence"/>
</dbReference>
<dbReference type="AlphaFoldDB" id="A0A917W7T7"/>
<evidence type="ECO:0000256" key="2">
    <source>
        <dbReference type="ARBA" id="ARBA00023002"/>
    </source>
</evidence>
<dbReference type="GO" id="GO:0016491">
    <property type="term" value="F:oxidoreductase activity"/>
    <property type="evidence" value="ECO:0007669"/>
    <property type="project" value="UniProtKB-KW"/>
</dbReference>
<comment type="similarity">
    <text evidence="1">Belongs to the short-chain dehydrogenases/reductases (SDR) family.</text>
</comment>
<sequence length="247" mass="24792">MSIQHKTALITGGNSGIGRATAVALAAQGLQVVISGRDAGRGEQTVAAIHESGGRAEFISADLGDEASARQLARQATALADGTVDILVNNAGIFPFGPTEAATEADFDSVFAVNVKAPFFLVAELAPLMAAQGSGSIINVTTMVAEFGAANMALYGASKAALRLLTKSWAAEFGPAGVRVNAVSPGPTRTEGTAVMGDALDQLAAMAPAGRPGTPEEIASAISYLASDAASFTHGTVIHVDGGRVAA</sequence>
<dbReference type="EMBL" id="BMMZ01000011">
    <property type="protein sequence ID" value="GGL75796.1"/>
    <property type="molecule type" value="Genomic_DNA"/>
</dbReference>
<dbReference type="RefSeq" id="WP_188896921.1">
    <property type="nucleotide sequence ID" value="NZ_BMMZ01000011.1"/>
</dbReference>
<accession>A0A917W7T7</accession>
<organism evidence="3 4">
    <name type="scientific">Microlunatus endophyticus</name>
    <dbReference type="NCBI Taxonomy" id="1716077"/>
    <lineage>
        <taxon>Bacteria</taxon>
        <taxon>Bacillati</taxon>
        <taxon>Actinomycetota</taxon>
        <taxon>Actinomycetes</taxon>
        <taxon>Propionibacteriales</taxon>
        <taxon>Propionibacteriaceae</taxon>
        <taxon>Microlunatus</taxon>
    </lineage>
</organism>
<comment type="caution">
    <text evidence="3">The sequence shown here is derived from an EMBL/GenBank/DDBJ whole genome shotgun (WGS) entry which is preliminary data.</text>
</comment>
<keyword evidence="2" id="KW-0560">Oxidoreductase</keyword>
<dbReference type="SUPFAM" id="SSF51735">
    <property type="entry name" value="NAD(P)-binding Rossmann-fold domains"/>
    <property type="match status" value="1"/>
</dbReference>
<dbReference type="Gene3D" id="3.40.50.720">
    <property type="entry name" value="NAD(P)-binding Rossmann-like Domain"/>
    <property type="match status" value="1"/>
</dbReference>
<evidence type="ECO:0000313" key="3">
    <source>
        <dbReference type="EMBL" id="GGL75796.1"/>
    </source>
</evidence>
<dbReference type="PANTHER" id="PTHR43639:SF1">
    <property type="entry name" value="SHORT-CHAIN DEHYDROGENASE_REDUCTASE FAMILY PROTEIN"/>
    <property type="match status" value="1"/>
</dbReference>
<dbReference type="PRINTS" id="PR00081">
    <property type="entry name" value="GDHRDH"/>
</dbReference>
<dbReference type="PANTHER" id="PTHR43639">
    <property type="entry name" value="OXIDOREDUCTASE, SHORT-CHAIN DEHYDROGENASE/REDUCTASE FAMILY (AFU_ORTHOLOGUE AFUA_5G02870)"/>
    <property type="match status" value="1"/>
</dbReference>
<dbReference type="FunFam" id="3.40.50.720:FF:000084">
    <property type="entry name" value="Short-chain dehydrogenase reductase"/>
    <property type="match status" value="1"/>
</dbReference>
<dbReference type="InterPro" id="IPR002347">
    <property type="entry name" value="SDR_fam"/>
</dbReference>
<keyword evidence="4" id="KW-1185">Reference proteome</keyword>
<gene>
    <name evidence="3" type="ORF">GCM10011575_37490</name>
</gene>
<protein>
    <submittedName>
        <fullName evidence="3">Short-chain dehydrogenase</fullName>
    </submittedName>
</protein>
<name>A0A917W7T7_9ACTN</name>
<dbReference type="PRINTS" id="PR00080">
    <property type="entry name" value="SDRFAMILY"/>
</dbReference>
<dbReference type="Pfam" id="PF13561">
    <property type="entry name" value="adh_short_C2"/>
    <property type="match status" value="1"/>
</dbReference>
<evidence type="ECO:0000313" key="4">
    <source>
        <dbReference type="Proteomes" id="UP000613840"/>
    </source>
</evidence>
<dbReference type="CDD" id="cd05233">
    <property type="entry name" value="SDR_c"/>
    <property type="match status" value="1"/>
</dbReference>